<feature type="signal peptide" evidence="1">
    <location>
        <begin position="1"/>
        <end position="20"/>
    </location>
</feature>
<keyword evidence="3" id="KW-1185">Reference proteome</keyword>
<evidence type="ECO:0000256" key="1">
    <source>
        <dbReference type="SAM" id="SignalP"/>
    </source>
</evidence>
<protein>
    <submittedName>
        <fullName evidence="2">Uncharacterized protein</fullName>
    </submittedName>
</protein>
<proteinExistence type="predicted"/>
<feature type="chain" id="PRO_5009608699" evidence="1">
    <location>
        <begin position="21"/>
        <end position="125"/>
    </location>
</feature>
<dbReference type="KEGG" id="glt:GlitD10_0598"/>
<sequence>MFRYLLPLVPVVLTSSVALAQPRSFNVSVQKGITVNLTNNTGQPVSIEVPGRIGTRTLANRAAITLQLKPNESVLYTPTGNFLIRAAASLNAPRNTLSLVLTETRSIGQDTRSLFIDPSNKILIF</sequence>
<accession>A0A1J0AAE3</accession>
<dbReference type="EMBL" id="CP017675">
    <property type="protein sequence ID" value="APB32912.1"/>
    <property type="molecule type" value="Genomic_DNA"/>
</dbReference>
<reference evidence="2 3" key="1">
    <citation type="submission" date="2016-10" db="EMBL/GenBank/DDBJ databases">
        <title>Description of Gloeomargarita lithophora gen. nov., sp. nov., a thylakoid-bearing basal-branching cyanobacterium with intracellular carbonates, and proposal for Gloeomargaritales ord. nov.</title>
        <authorList>
            <person name="Moreira D."/>
            <person name="Tavera R."/>
            <person name="Benzerara K."/>
            <person name="Skouri-Panet F."/>
            <person name="Couradeau E."/>
            <person name="Gerard E."/>
            <person name="Loussert C."/>
            <person name="Novelo E."/>
            <person name="Zivanovic Y."/>
            <person name="Lopez-Garcia P."/>
        </authorList>
    </citation>
    <scope>NUCLEOTIDE SEQUENCE [LARGE SCALE GENOMIC DNA]</scope>
    <source>
        <strain evidence="2 3">D10</strain>
    </source>
</reference>
<dbReference type="AlphaFoldDB" id="A0A1J0AAE3"/>
<name>A0A1J0AAE3_9CYAN</name>
<dbReference type="STRING" id="1188229.GlitD10_0598"/>
<evidence type="ECO:0000313" key="2">
    <source>
        <dbReference type="EMBL" id="APB32912.1"/>
    </source>
</evidence>
<evidence type="ECO:0000313" key="3">
    <source>
        <dbReference type="Proteomes" id="UP000180235"/>
    </source>
</evidence>
<dbReference type="Proteomes" id="UP000180235">
    <property type="component" value="Chromosome"/>
</dbReference>
<organism evidence="2 3">
    <name type="scientific">Gloeomargarita lithophora Alchichica-D10</name>
    <dbReference type="NCBI Taxonomy" id="1188229"/>
    <lineage>
        <taxon>Bacteria</taxon>
        <taxon>Bacillati</taxon>
        <taxon>Cyanobacteriota</taxon>
        <taxon>Cyanophyceae</taxon>
        <taxon>Gloeomargaritales</taxon>
        <taxon>Gloeomargaritaceae</taxon>
        <taxon>Gloeomargarita</taxon>
    </lineage>
</organism>
<dbReference type="RefSeq" id="WP_071453587.1">
    <property type="nucleotide sequence ID" value="NZ_CP017675.1"/>
</dbReference>
<gene>
    <name evidence="2" type="ORF">GlitD10_0598</name>
</gene>
<keyword evidence="1" id="KW-0732">Signal</keyword>